<dbReference type="Proteomes" id="UP001206925">
    <property type="component" value="Unassembled WGS sequence"/>
</dbReference>
<evidence type="ECO:0000313" key="2">
    <source>
        <dbReference type="Proteomes" id="UP001206925"/>
    </source>
</evidence>
<feature type="non-terminal residue" evidence="1">
    <location>
        <position position="1"/>
    </location>
</feature>
<dbReference type="Pfam" id="PF14299">
    <property type="entry name" value="PP2"/>
    <property type="match status" value="1"/>
</dbReference>
<reference evidence="1" key="1">
    <citation type="submission" date="2022-06" db="EMBL/GenBank/DDBJ databases">
        <title>Uncovering the hologenomic basis of an extraordinary plant invasion.</title>
        <authorList>
            <person name="Bieker V.C."/>
            <person name="Martin M.D."/>
            <person name="Gilbert T."/>
            <person name="Hodgins K."/>
            <person name="Battlay P."/>
            <person name="Petersen B."/>
            <person name="Wilson J."/>
        </authorList>
    </citation>
    <scope>NUCLEOTIDE SEQUENCE</scope>
    <source>
        <strain evidence="1">AA19_3_7</strain>
        <tissue evidence="1">Leaf</tissue>
    </source>
</reference>
<keyword evidence="2" id="KW-1185">Reference proteome</keyword>
<accession>A0AAD5GSH2</accession>
<sequence length="529" mass="61521">KLPLPFNYYHKIGESHIDFEVMEAIYDMPGAPLSNISVDKVYSHLSTGILLNKGKVWFSIDDDGKTQEMISAIEFLPGFGTRPKPESRFSKVVVSPSHEMHVHIRSQFLSSHVTYAAYLVCKSDSFLAMEDIAAYFLTYSLNIKHESYISYPSKMDDSEWWMFELFHTVSFKRSRDFIVWLKILDRSICHRPPLLIEGIKFLPIPKSEDVDEIEILREKNEDVDDIEILREKNRLPSNMEWDNRLPRDYKQFIYYSNKEMMKKSQGDVNFPTKEEAYSILARGVLIKLNYEVYIWFWIKKLNGKKCCILPPTPLSFSYEKQPLHNIKRIPSKESRCRSEHVLYLSPSNGVGMRFEVPRGLLSTNTAYGCYLVYKMPQGSDCKTLVEMKFADDTNFAEQSYGKLTNLSIPQIPVIGECGERSYTRPIKIPETIQLPRKRNDGWLEVTVDKIEEDEGSGYVRSREKKSWKSRVLPCISRNEYGDRSDDDTGINSFTLEPRYFKNINLCIRPVDYLTSSTKFVVQGIEFRPL</sequence>
<organism evidence="1 2">
    <name type="scientific">Ambrosia artemisiifolia</name>
    <name type="common">Common ragweed</name>
    <dbReference type="NCBI Taxonomy" id="4212"/>
    <lineage>
        <taxon>Eukaryota</taxon>
        <taxon>Viridiplantae</taxon>
        <taxon>Streptophyta</taxon>
        <taxon>Embryophyta</taxon>
        <taxon>Tracheophyta</taxon>
        <taxon>Spermatophyta</taxon>
        <taxon>Magnoliopsida</taxon>
        <taxon>eudicotyledons</taxon>
        <taxon>Gunneridae</taxon>
        <taxon>Pentapetalae</taxon>
        <taxon>asterids</taxon>
        <taxon>campanulids</taxon>
        <taxon>Asterales</taxon>
        <taxon>Asteraceae</taxon>
        <taxon>Asteroideae</taxon>
        <taxon>Heliantheae alliance</taxon>
        <taxon>Heliantheae</taxon>
        <taxon>Ambrosia</taxon>
    </lineage>
</organism>
<dbReference type="EMBL" id="JAMZMK010005326">
    <property type="protein sequence ID" value="KAI7753687.1"/>
    <property type="molecule type" value="Genomic_DNA"/>
</dbReference>
<proteinExistence type="predicted"/>
<dbReference type="PANTHER" id="PTHR32278:SF104">
    <property type="entry name" value="PHLOEM PROTEIN 2-LIKE PROTEIN-RELATED"/>
    <property type="match status" value="1"/>
</dbReference>
<gene>
    <name evidence="1" type="ORF">M8C21_010471</name>
</gene>
<name>A0AAD5GSH2_AMBAR</name>
<evidence type="ECO:0000313" key="1">
    <source>
        <dbReference type="EMBL" id="KAI7753687.1"/>
    </source>
</evidence>
<protein>
    <submittedName>
        <fullName evidence="1">Uncharacterized protein</fullName>
    </submittedName>
</protein>
<dbReference type="PANTHER" id="PTHR32278">
    <property type="entry name" value="F-BOX DOMAIN-CONTAINING PROTEIN"/>
    <property type="match status" value="1"/>
</dbReference>
<dbReference type="InterPro" id="IPR025886">
    <property type="entry name" value="PP2-like"/>
</dbReference>
<comment type="caution">
    <text evidence="1">The sequence shown here is derived from an EMBL/GenBank/DDBJ whole genome shotgun (WGS) entry which is preliminary data.</text>
</comment>
<dbReference type="AlphaFoldDB" id="A0AAD5GSH2"/>